<evidence type="ECO:0000256" key="2">
    <source>
        <dbReference type="ARBA" id="ARBA00001946"/>
    </source>
</evidence>
<dbReference type="PROSITE" id="PS51194">
    <property type="entry name" value="HELICASE_CTER"/>
    <property type="match status" value="1"/>
</dbReference>
<dbReference type="InterPro" id="IPR003100">
    <property type="entry name" value="PAZ_dom"/>
</dbReference>
<feature type="domain" description="Dicer dsRNA-binding fold" evidence="19">
    <location>
        <begin position="575"/>
        <end position="678"/>
    </location>
</feature>
<keyword evidence="7" id="KW-0255">Endonuclease</keyword>
<dbReference type="PROSITE" id="PS51327">
    <property type="entry name" value="DICER_DSRBF"/>
    <property type="match status" value="1"/>
</dbReference>
<feature type="domain" description="RNase III" evidence="16">
    <location>
        <begin position="1433"/>
        <end position="1602"/>
    </location>
</feature>
<dbReference type="GO" id="GO:0005524">
    <property type="term" value="F:ATP binding"/>
    <property type="evidence" value="ECO:0007669"/>
    <property type="project" value="UniProtKB-KW"/>
</dbReference>
<dbReference type="SUPFAM" id="SSF52540">
    <property type="entry name" value="P-loop containing nucleoside triphosphate hydrolases"/>
    <property type="match status" value="1"/>
</dbReference>
<dbReference type="PROSITE" id="PS50142">
    <property type="entry name" value="RNASE_3_2"/>
    <property type="match status" value="2"/>
</dbReference>
<dbReference type="InterPro" id="IPR036085">
    <property type="entry name" value="PAZ_dom_sf"/>
</dbReference>
<feature type="domain" description="Helicase ATP-binding" evidence="17">
    <location>
        <begin position="20"/>
        <end position="210"/>
    </location>
</feature>
<name>A0A3B0RFB9_PSOOV</name>
<evidence type="ECO:0000259" key="17">
    <source>
        <dbReference type="PROSITE" id="PS51192"/>
    </source>
</evidence>
<gene>
    <name evidence="20" type="primary">PSOVI280g04020</name>
</gene>
<dbReference type="InterPro" id="IPR038248">
    <property type="entry name" value="Dicer_dimer_sf"/>
</dbReference>
<dbReference type="SMART" id="SM00535">
    <property type="entry name" value="RIBOc"/>
    <property type="match status" value="2"/>
</dbReference>
<dbReference type="InterPro" id="IPR014001">
    <property type="entry name" value="Helicase_ATP-bd"/>
</dbReference>
<keyword evidence="6" id="KW-0547">Nucleotide-binding</keyword>
<dbReference type="GO" id="GO:0003723">
    <property type="term" value="F:RNA binding"/>
    <property type="evidence" value="ECO:0007669"/>
    <property type="project" value="UniProtKB-UniRule"/>
</dbReference>
<dbReference type="InterPro" id="IPR005034">
    <property type="entry name" value="Dicer_dimerisation"/>
</dbReference>
<dbReference type="InterPro" id="IPR001650">
    <property type="entry name" value="Helicase_C-like"/>
</dbReference>
<proteinExistence type="evidence at transcript level"/>
<dbReference type="Pfam" id="PF00271">
    <property type="entry name" value="Helicase_C"/>
    <property type="match status" value="1"/>
</dbReference>
<protein>
    <submittedName>
        <fullName evidence="20">Endoribonuclease Dcr-1</fullName>
    </submittedName>
</protein>
<evidence type="ECO:0000256" key="9">
    <source>
        <dbReference type="ARBA" id="ARBA00022806"/>
    </source>
</evidence>
<dbReference type="GO" id="GO:0046872">
    <property type="term" value="F:metal ion binding"/>
    <property type="evidence" value="ECO:0007669"/>
    <property type="project" value="UniProtKB-KW"/>
</dbReference>
<dbReference type="GO" id="GO:0006396">
    <property type="term" value="P:RNA processing"/>
    <property type="evidence" value="ECO:0007669"/>
    <property type="project" value="InterPro"/>
</dbReference>
<evidence type="ECO:0000256" key="8">
    <source>
        <dbReference type="ARBA" id="ARBA00022801"/>
    </source>
</evidence>
<keyword evidence="8" id="KW-0378">Hydrolase</keyword>
<dbReference type="PANTHER" id="PTHR14950">
    <property type="entry name" value="DICER-RELATED"/>
    <property type="match status" value="1"/>
</dbReference>
<keyword evidence="11" id="KW-0460">Magnesium</keyword>
<dbReference type="Pfam" id="PF03368">
    <property type="entry name" value="Dicer_dimer"/>
    <property type="match status" value="1"/>
</dbReference>
<dbReference type="SUPFAM" id="SSF101690">
    <property type="entry name" value="PAZ domain"/>
    <property type="match status" value="1"/>
</dbReference>
<dbReference type="InterPro" id="IPR000999">
    <property type="entry name" value="RNase_III_dom"/>
</dbReference>
<comment type="cofactor">
    <cofactor evidence="2">
        <name>Mg(2+)</name>
        <dbReference type="ChEBI" id="CHEBI:18420"/>
    </cofactor>
</comment>
<evidence type="ECO:0000256" key="15">
    <source>
        <dbReference type="PROSITE-ProRule" id="PRU00657"/>
    </source>
</evidence>
<keyword evidence="12 15" id="KW-0694">RNA-binding</keyword>
<dbReference type="PROSITE" id="PS51192">
    <property type="entry name" value="HELICASE_ATP_BIND_1"/>
    <property type="match status" value="1"/>
</dbReference>
<evidence type="ECO:0000256" key="7">
    <source>
        <dbReference type="ARBA" id="ARBA00022759"/>
    </source>
</evidence>
<dbReference type="FunFam" id="1.10.1520.10:FF:000004">
    <property type="entry name" value="Endoribonuclease dicer-like 1"/>
    <property type="match status" value="1"/>
</dbReference>
<dbReference type="Gene3D" id="1.10.1520.10">
    <property type="entry name" value="Ribonuclease III domain"/>
    <property type="match status" value="2"/>
</dbReference>
<evidence type="ECO:0000256" key="5">
    <source>
        <dbReference type="ARBA" id="ARBA00022737"/>
    </source>
</evidence>
<dbReference type="SUPFAM" id="SSF69065">
    <property type="entry name" value="RNase III domain-like"/>
    <property type="match status" value="2"/>
</dbReference>
<evidence type="ECO:0000256" key="4">
    <source>
        <dbReference type="ARBA" id="ARBA00022723"/>
    </source>
</evidence>
<dbReference type="EMBL" id="LS999164">
    <property type="protein sequence ID" value="SZF06482.1"/>
    <property type="molecule type" value="mRNA"/>
</dbReference>
<keyword evidence="3" id="KW-0540">Nuclease</keyword>
<dbReference type="SMART" id="SM00949">
    <property type="entry name" value="PAZ"/>
    <property type="match status" value="1"/>
</dbReference>
<feature type="domain" description="Helicase C-terminal" evidence="18">
    <location>
        <begin position="362"/>
        <end position="542"/>
    </location>
</feature>
<reference evidence="20" key="1">
    <citation type="submission" date="2018-09" db="EMBL/GenBank/DDBJ databases">
        <authorList>
            <person name="Parvin R."/>
            <person name="Begum J.A."/>
            <person name="Chowdhury E.H."/>
            <person name="Islam M.R."/>
            <person name="Harder T."/>
        </authorList>
    </citation>
    <scope>NUCLEOTIDE SEQUENCE</scope>
</reference>
<dbReference type="Gene3D" id="3.40.50.300">
    <property type="entry name" value="P-loop containing nucleotide triphosphate hydrolases"/>
    <property type="match status" value="2"/>
</dbReference>
<evidence type="ECO:0000256" key="14">
    <source>
        <dbReference type="ARBA" id="ARBA00035116"/>
    </source>
</evidence>
<keyword evidence="13" id="KW-0464">Manganese</keyword>
<evidence type="ECO:0000259" key="19">
    <source>
        <dbReference type="PROSITE" id="PS51327"/>
    </source>
</evidence>
<keyword evidence="4" id="KW-0479">Metal-binding</keyword>
<evidence type="ECO:0000256" key="3">
    <source>
        <dbReference type="ARBA" id="ARBA00022722"/>
    </source>
</evidence>
<dbReference type="CDD" id="cd00593">
    <property type="entry name" value="RIBOc"/>
    <property type="match status" value="2"/>
</dbReference>
<keyword evidence="9" id="KW-0347">Helicase</keyword>
<dbReference type="PANTHER" id="PTHR14950:SF37">
    <property type="entry name" value="ENDORIBONUCLEASE DICER"/>
    <property type="match status" value="1"/>
</dbReference>
<keyword evidence="5" id="KW-0677">Repeat</keyword>
<comment type="similarity">
    <text evidence="14 15">Belongs to the helicase family. Dicer subfamily.</text>
</comment>
<dbReference type="InterPro" id="IPR027417">
    <property type="entry name" value="P-loop_NTPase"/>
</dbReference>
<evidence type="ECO:0000256" key="11">
    <source>
        <dbReference type="ARBA" id="ARBA00022842"/>
    </source>
</evidence>
<dbReference type="InterPro" id="IPR036389">
    <property type="entry name" value="RNase_III_sf"/>
</dbReference>
<dbReference type="Pfam" id="PF00270">
    <property type="entry name" value="DEAD"/>
    <property type="match status" value="1"/>
</dbReference>
<sequence>MLDEDGEKFQLKLRDYQERIFKKCIKENLIVCLPTGSGKTMIAISLIKHLLPQTLGNYPSDAKRTFFLTPKRILTHQQFNKIQQFVNAKIISITGDDFPDKFSKTEWISRFKNNQIFVVTPDILLDILLKGYIKIVNLNLIIFDEMHWAFRDGTKPSNHPYSKIMNIYRKSMADSNDNLKNSPRILGLSASIFSSSHRSIFHSLDDSLKKIEQLYLSRIESGGFSYQDKYNEKVILYENTEFFIDDIGFDFGRLLRIFLDSRQTSYLMQYQNAFSKIFNSIVHNELGVWFALEYIELCVKSLSINRSEIGDVMIKIMKHIKKRINYCLYKYKKIQVSNNDEYQSELFVGDLISDKLKKLLSILNELRLNFEDESFTGIIFVSERTDANLLFRWLQILSKNVSQFSFIKSGFVCGSFVKDFIHFDFIHDNAEYLYLLRENKINFMIATSVLEEGIDVPVCNVVIRFDGIDNYRAYCQSRGRARHDTSYFYIMHPKNDLLSLREKLYDYRKIDDLLVNVKSADYIECFQNDNYGEIVDNNQKIIKRFINEMSLETDSDILSIGSFQNGQSTLYPTESLKLLNRYLMKLPHDLFIQQAIPMEFLEKTVINPSNPYLVETHFACIFIFPINSNHAGKVIKGGYFRRKKSAAMHCAFRACKFLIKNGDFDNNLNIFQQQFILKQHNKELNIRYIKGLDDEEQFVTRHHLNKTSDYFQQIIDFDHDMNKDFIYYLYALEFEAGSFDPSNLDSELQNQLFKPFFISNKNDQSFKNDRQTIGLMLSQKHSLDLIQSYFYFNLFPIKFQLHYCDQIDLRDQVKYDFIKYFHKHVLESIFYQRIKIDKSLPLNQGIFIVPMKRNDNDRERSSSYHIDYEFIQKLENWQHSFEEANQNTEEISKDLLKFDQIKMYNPDVNKIDPENEFTMFAAIHHKSIKIYFAKNIGDRNCNDIMNKPCEEFPDGRTYSQYYKQKYDRIIRDQTLPMINAGEAKTFQINYHLFKQKCTILKPFSHHSVLFPLELVTIYPITSRMYLRLASLPIILYRLEQYSLGREFLSSLDNHIDINYKPEEFDVENILLRTKKIQEVMYREDNLEETDIQLLEIDSIVNSIGLNKKRENPIISRFENFLNNEEQKNIHEDDIIGELQSINKLFIELIEKINKIQFKVRSNKEKFEKNIDHNILKSGIEFGQATMYKFNGNIDEYIHKINLSYNTFLTFDCPNPWQIVEALTLTKANDSWNIERLEVIGDAFIKFTCSLFLFFNYPDYNEMKFNCLKTSLINNKNLFKIAMEKNITQYIFCSLHQTIPLNFFKGLIIKNFESFEEEFRHQLRYKDVADCIESLIGAFCVYGGAGTAIKFLNNFLDLKSFSPEKFKSSQSCFDKFLNYKLNPQLVLIGNEIDENDTSQFIEIDDSEIKEKLLKHFDKQNIDAEVDRIYYENSMNLLEQEIHYEFAAKYLLVQAFNHPSMYRYEDFETGEIVYNFIPSFQRLEFIGDAILDYMITRFIYHMDHELDPTGITLLKHALVNNAFYASITVKHGLHKFLRHTSMGLTNAIHKFVNRFAYKYIEQVENLLLEEFDEETIYDIENTEIPKTLADIFESLIGAIYIDCHFDMDVTWKVVYRLIKVESGE</sequence>
<dbReference type="InterPro" id="IPR011545">
    <property type="entry name" value="DEAD/DEAH_box_helicase_dom"/>
</dbReference>
<evidence type="ECO:0000256" key="1">
    <source>
        <dbReference type="ARBA" id="ARBA00001936"/>
    </source>
</evidence>
<evidence type="ECO:0000256" key="6">
    <source>
        <dbReference type="ARBA" id="ARBA00022741"/>
    </source>
</evidence>
<dbReference type="GO" id="GO:0004386">
    <property type="term" value="F:helicase activity"/>
    <property type="evidence" value="ECO:0007669"/>
    <property type="project" value="UniProtKB-KW"/>
</dbReference>
<evidence type="ECO:0000259" key="18">
    <source>
        <dbReference type="PROSITE" id="PS51194"/>
    </source>
</evidence>
<evidence type="ECO:0000259" key="16">
    <source>
        <dbReference type="PROSITE" id="PS50142"/>
    </source>
</evidence>
<dbReference type="GO" id="GO:0004525">
    <property type="term" value="F:ribonuclease III activity"/>
    <property type="evidence" value="ECO:0007669"/>
    <property type="project" value="InterPro"/>
</dbReference>
<evidence type="ECO:0000256" key="13">
    <source>
        <dbReference type="ARBA" id="ARBA00023211"/>
    </source>
</evidence>
<dbReference type="Gene3D" id="3.30.160.380">
    <property type="entry name" value="Dicer dimerisation domain"/>
    <property type="match status" value="1"/>
</dbReference>
<organism evidence="20">
    <name type="scientific">Psoroptes ovis</name>
    <name type="common">Sheep scab mite</name>
    <dbReference type="NCBI Taxonomy" id="83912"/>
    <lineage>
        <taxon>Eukaryota</taxon>
        <taxon>Metazoa</taxon>
        <taxon>Ecdysozoa</taxon>
        <taxon>Arthropoda</taxon>
        <taxon>Chelicerata</taxon>
        <taxon>Arachnida</taxon>
        <taxon>Acari</taxon>
        <taxon>Acariformes</taxon>
        <taxon>Sarcoptiformes</taxon>
        <taxon>Astigmata</taxon>
        <taxon>Psoroptidia</taxon>
        <taxon>Sarcoptoidea</taxon>
        <taxon>Psoroptidae</taxon>
        <taxon>Psoroptes</taxon>
    </lineage>
</organism>
<keyword evidence="10" id="KW-0067">ATP-binding</keyword>
<accession>A0A3B0RFB9</accession>
<dbReference type="SMART" id="SM00487">
    <property type="entry name" value="DEXDc"/>
    <property type="match status" value="1"/>
</dbReference>
<feature type="domain" description="RNase III" evidence="16">
    <location>
        <begin position="1193"/>
        <end position="1343"/>
    </location>
</feature>
<evidence type="ECO:0000256" key="10">
    <source>
        <dbReference type="ARBA" id="ARBA00022840"/>
    </source>
</evidence>
<comment type="cofactor">
    <cofactor evidence="1">
        <name>Mn(2+)</name>
        <dbReference type="ChEBI" id="CHEBI:29035"/>
    </cofactor>
</comment>
<dbReference type="Pfam" id="PF00636">
    <property type="entry name" value="Ribonuclease_3"/>
    <property type="match status" value="2"/>
</dbReference>
<evidence type="ECO:0000313" key="20">
    <source>
        <dbReference type="EMBL" id="SZF06482.1"/>
    </source>
</evidence>
<dbReference type="SMART" id="SM00490">
    <property type="entry name" value="HELICc"/>
    <property type="match status" value="1"/>
</dbReference>
<evidence type="ECO:0000256" key="12">
    <source>
        <dbReference type="ARBA" id="ARBA00022884"/>
    </source>
</evidence>